<feature type="transmembrane region" description="Helical" evidence="1">
    <location>
        <begin position="121"/>
        <end position="139"/>
    </location>
</feature>
<organism evidence="2 3">
    <name type="scientific">Parachitinimonas caeni</name>
    <dbReference type="NCBI Taxonomy" id="3031301"/>
    <lineage>
        <taxon>Bacteria</taxon>
        <taxon>Pseudomonadati</taxon>
        <taxon>Pseudomonadota</taxon>
        <taxon>Betaproteobacteria</taxon>
        <taxon>Neisseriales</taxon>
        <taxon>Chitinibacteraceae</taxon>
        <taxon>Parachitinimonas</taxon>
    </lineage>
</organism>
<keyword evidence="1" id="KW-0812">Transmembrane</keyword>
<evidence type="ECO:0000256" key="1">
    <source>
        <dbReference type="SAM" id="Phobius"/>
    </source>
</evidence>
<feature type="transmembrane region" description="Helical" evidence="1">
    <location>
        <begin position="61"/>
        <end position="81"/>
    </location>
</feature>
<comment type="caution">
    <text evidence="2">The sequence shown here is derived from an EMBL/GenBank/DDBJ whole genome shotgun (WGS) entry which is preliminary data.</text>
</comment>
<gene>
    <name evidence="2" type="ORF">PZA18_22615</name>
</gene>
<sequence length="140" mass="15176">MTIASGLVCAGAGIILLLGTLHLRHTYFSNNFSPREADLEARLKTAVPVITDQTTLWRSLIGFNASHSLGAILFGLLYLYLPLVRPALFFSDAFLQLAGLGYLVAMSILAKRYWFSVPYKGILLATLLYLAGLGLSLAAV</sequence>
<proteinExistence type="predicted"/>
<evidence type="ECO:0008006" key="4">
    <source>
        <dbReference type="Google" id="ProtNLM"/>
    </source>
</evidence>
<keyword evidence="3" id="KW-1185">Reference proteome</keyword>
<evidence type="ECO:0000313" key="2">
    <source>
        <dbReference type="EMBL" id="MDK2126843.1"/>
    </source>
</evidence>
<protein>
    <recommendedName>
        <fullName evidence="4">MAPEG family protein</fullName>
    </recommendedName>
</protein>
<evidence type="ECO:0000313" key="3">
    <source>
        <dbReference type="Proteomes" id="UP001172778"/>
    </source>
</evidence>
<accession>A0ABT7E3E6</accession>
<keyword evidence="1" id="KW-1133">Transmembrane helix</keyword>
<dbReference type="RefSeq" id="WP_284103165.1">
    <property type="nucleotide sequence ID" value="NZ_JARRAF010000056.1"/>
</dbReference>
<dbReference type="Proteomes" id="UP001172778">
    <property type="component" value="Unassembled WGS sequence"/>
</dbReference>
<reference evidence="2" key="1">
    <citation type="submission" date="2023-03" db="EMBL/GenBank/DDBJ databases">
        <title>Chitinimonas shenzhenensis gen. nov., sp. nov., a novel member of family Burkholderiaceae isolated from activated sludge collected in Shen Zhen, China.</title>
        <authorList>
            <person name="Wang X."/>
        </authorList>
    </citation>
    <scope>NUCLEOTIDE SEQUENCE</scope>
    <source>
        <strain evidence="2">DQS-5</strain>
    </source>
</reference>
<dbReference type="EMBL" id="JARRAF010000056">
    <property type="protein sequence ID" value="MDK2126843.1"/>
    <property type="molecule type" value="Genomic_DNA"/>
</dbReference>
<name>A0ABT7E3E6_9NEIS</name>
<dbReference type="InterPro" id="IPR058068">
    <property type="entry name" value="LIC_13387-like"/>
</dbReference>
<feature type="transmembrane region" description="Helical" evidence="1">
    <location>
        <begin position="93"/>
        <end position="115"/>
    </location>
</feature>
<keyword evidence="1" id="KW-0472">Membrane</keyword>
<dbReference type="NCBIfam" id="NF047765">
    <property type="entry name" value="LIC_13387_fam"/>
    <property type="match status" value="1"/>
</dbReference>